<comment type="caution">
    <text evidence="2">The sequence shown here is derived from an EMBL/GenBank/DDBJ whole genome shotgun (WGS) entry which is preliminary data.</text>
</comment>
<accession>A0A8S9ISK3</accession>
<dbReference type="AlphaFoldDB" id="A0A8S9ISK3"/>
<gene>
    <name evidence="2" type="ORF">F2Q70_00004030</name>
</gene>
<keyword evidence="1" id="KW-0812">Transmembrane</keyword>
<proteinExistence type="predicted"/>
<dbReference type="EMBL" id="QGKY02001015">
    <property type="protein sequence ID" value="KAF2572006.1"/>
    <property type="molecule type" value="Genomic_DNA"/>
</dbReference>
<sequence>MGDRDQEKNMENPDTVQKVRGGLGLHQTERTVLVIAPRLCPRDTSLDLSVHNRTASLDKGRLCGWFESHHGLGGWAKRLVVSQKARVAKGHELPKVVSCQRSRVTKGCEMPKGVSNQRLRTSRGTRTKRYEDQEVRTSRGTKDRRGACSKRCLFRQLVSDPYGSVYDLLSQDRFTVCLSQGKSRKVRKSVGPLSQTSIGPVKPRFYPVRRIGLRSDLELFVCSVYLFWTVYLILSQGVELRMVLVKLRSCESSVSERLCNVWLDDARDELVIVYETVKKLCIGSHVSNTAADDNVEKTPATNLTAVNTDANTAALKEVKKMFSNFEKKSAEQDKVMSSLAKQIQGLTERTRAVLPRGAT</sequence>
<keyword evidence="1" id="KW-0472">Membrane</keyword>
<evidence type="ECO:0000256" key="1">
    <source>
        <dbReference type="SAM" id="Phobius"/>
    </source>
</evidence>
<keyword evidence="1" id="KW-1133">Transmembrane helix</keyword>
<evidence type="ECO:0000313" key="2">
    <source>
        <dbReference type="EMBL" id="KAF2572006.1"/>
    </source>
</evidence>
<feature type="transmembrane region" description="Helical" evidence="1">
    <location>
        <begin position="217"/>
        <end position="234"/>
    </location>
</feature>
<organism evidence="2">
    <name type="scientific">Brassica cretica</name>
    <name type="common">Mustard</name>
    <dbReference type="NCBI Taxonomy" id="69181"/>
    <lineage>
        <taxon>Eukaryota</taxon>
        <taxon>Viridiplantae</taxon>
        <taxon>Streptophyta</taxon>
        <taxon>Embryophyta</taxon>
        <taxon>Tracheophyta</taxon>
        <taxon>Spermatophyta</taxon>
        <taxon>Magnoliopsida</taxon>
        <taxon>eudicotyledons</taxon>
        <taxon>Gunneridae</taxon>
        <taxon>Pentapetalae</taxon>
        <taxon>rosids</taxon>
        <taxon>malvids</taxon>
        <taxon>Brassicales</taxon>
        <taxon>Brassicaceae</taxon>
        <taxon>Brassiceae</taxon>
        <taxon>Brassica</taxon>
    </lineage>
</organism>
<protein>
    <submittedName>
        <fullName evidence="2">Uncharacterized protein</fullName>
    </submittedName>
</protein>
<name>A0A8S9ISK3_BRACR</name>
<reference evidence="2" key="1">
    <citation type="submission" date="2019-12" db="EMBL/GenBank/DDBJ databases">
        <title>Genome sequencing and annotation of Brassica cretica.</title>
        <authorList>
            <person name="Studholme D.J."/>
            <person name="Sarris P.F."/>
        </authorList>
    </citation>
    <scope>NUCLEOTIDE SEQUENCE</scope>
    <source>
        <strain evidence="2">PFS-102/07</strain>
        <tissue evidence="2">Leaf</tissue>
    </source>
</reference>